<dbReference type="GO" id="GO:0016853">
    <property type="term" value="F:isomerase activity"/>
    <property type="evidence" value="ECO:0007669"/>
    <property type="project" value="UniProtKB-ARBA"/>
</dbReference>
<organism evidence="4 5">
    <name type="scientific">Desulfosalsimonas propionicica</name>
    <dbReference type="NCBI Taxonomy" id="332175"/>
    <lineage>
        <taxon>Bacteria</taxon>
        <taxon>Pseudomonadati</taxon>
        <taxon>Thermodesulfobacteriota</taxon>
        <taxon>Desulfobacteria</taxon>
        <taxon>Desulfobacterales</taxon>
        <taxon>Desulfosalsimonadaceae</taxon>
        <taxon>Desulfosalsimonas</taxon>
    </lineage>
</organism>
<dbReference type="InterPro" id="IPR011234">
    <property type="entry name" value="Fumarylacetoacetase-like_C"/>
</dbReference>
<gene>
    <name evidence="4" type="ORF">HNR65_000859</name>
</gene>
<keyword evidence="5" id="KW-1185">Reference proteome</keyword>
<comment type="similarity">
    <text evidence="1">Belongs to the FAH family.</text>
</comment>
<dbReference type="AlphaFoldDB" id="A0A7W0C7D2"/>
<dbReference type="PANTHER" id="PTHR42796">
    <property type="entry name" value="FUMARYLACETOACETATE HYDROLASE DOMAIN-CONTAINING PROTEIN 2A-RELATED"/>
    <property type="match status" value="1"/>
</dbReference>
<dbReference type="GO" id="GO:0046872">
    <property type="term" value="F:metal ion binding"/>
    <property type="evidence" value="ECO:0007669"/>
    <property type="project" value="UniProtKB-KW"/>
</dbReference>
<evidence type="ECO:0000256" key="2">
    <source>
        <dbReference type="ARBA" id="ARBA00022723"/>
    </source>
</evidence>
<dbReference type="InterPro" id="IPR036663">
    <property type="entry name" value="Fumarylacetoacetase_C_sf"/>
</dbReference>
<sequence length="266" mass="28571">MKILRFTDNEGIVRLGTNPADGMATEVIAAGDKGYEPTGQLRAIHCFLAPVQPAAIICIGLNYREHAKETGLELPRYPVMFMKNPAAATGHGQPVVLPESCRKKAQTDYEAELAVIIGRPAKNVGPGDALSYVKGYTIGNDISARSWQKHAGGGQWVRGKSFDTFCPLGPVMVTPDELPDPDSLGISCRVNGQTMQQSNTSDMIFAVSELIAYLSEDTTLLPDTVILTGTPSGVGFTRKPPVFLSPGDRLETEIDKIGTLINAIIE</sequence>
<dbReference type="Gene3D" id="3.90.850.10">
    <property type="entry name" value="Fumarylacetoacetase-like, C-terminal domain"/>
    <property type="match status" value="1"/>
</dbReference>
<dbReference type="SUPFAM" id="SSF56529">
    <property type="entry name" value="FAH"/>
    <property type="match status" value="1"/>
</dbReference>
<dbReference type="RefSeq" id="WP_181550214.1">
    <property type="nucleotide sequence ID" value="NZ_JACDUS010000002.1"/>
</dbReference>
<evidence type="ECO:0000256" key="1">
    <source>
        <dbReference type="ARBA" id="ARBA00010211"/>
    </source>
</evidence>
<dbReference type="Pfam" id="PF01557">
    <property type="entry name" value="FAA_hydrolase"/>
    <property type="match status" value="1"/>
</dbReference>
<accession>A0A7W0C7D2</accession>
<name>A0A7W0C7D2_9BACT</name>
<dbReference type="Proteomes" id="UP000525298">
    <property type="component" value="Unassembled WGS sequence"/>
</dbReference>
<proteinExistence type="inferred from homology"/>
<dbReference type="PANTHER" id="PTHR42796:SF4">
    <property type="entry name" value="FUMARYLACETOACETATE HYDROLASE DOMAIN-CONTAINING PROTEIN 2A"/>
    <property type="match status" value="1"/>
</dbReference>
<dbReference type="GO" id="GO:0019752">
    <property type="term" value="P:carboxylic acid metabolic process"/>
    <property type="evidence" value="ECO:0007669"/>
    <property type="project" value="UniProtKB-ARBA"/>
</dbReference>
<feature type="domain" description="Fumarylacetoacetase-like C-terminal" evidence="3">
    <location>
        <begin position="56"/>
        <end position="264"/>
    </location>
</feature>
<dbReference type="InterPro" id="IPR051121">
    <property type="entry name" value="FAH"/>
</dbReference>
<keyword evidence="2" id="KW-0479">Metal-binding</keyword>
<dbReference type="FunFam" id="3.90.850.10:FF:000002">
    <property type="entry name" value="2-hydroxyhepta-2,4-diene-1,7-dioate isomerase"/>
    <property type="match status" value="1"/>
</dbReference>
<comment type="caution">
    <text evidence="4">The sequence shown here is derived from an EMBL/GenBank/DDBJ whole genome shotgun (WGS) entry which is preliminary data.</text>
</comment>
<reference evidence="4 5" key="1">
    <citation type="submission" date="2020-07" db="EMBL/GenBank/DDBJ databases">
        <title>Genomic Encyclopedia of Type Strains, Phase IV (KMG-IV): sequencing the most valuable type-strain genomes for metagenomic binning, comparative biology and taxonomic classification.</title>
        <authorList>
            <person name="Goeker M."/>
        </authorList>
    </citation>
    <scope>NUCLEOTIDE SEQUENCE [LARGE SCALE GENOMIC DNA]</scope>
    <source>
        <strain evidence="4 5">DSM 17721</strain>
    </source>
</reference>
<evidence type="ECO:0000259" key="3">
    <source>
        <dbReference type="Pfam" id="PF01557"/>
    </source>
</evidence>
<evidence type="ECO:0000313" key="4">
    <source>
        <dbReference type="EMBL" id="MBA2880541.1"/>
    </source>
</evidence>
<evidence type="ECO:0000313" key="5">
    <source>
        <dbReference type="Proteomes" id="UP000525298"/>
    </source>
</evidence>
<dbReference type="EMBL" id="JACDUS010000002">
    <property type="protein sequence ID" value="MBA2880541.1"/>
    <property type="molecule type" value="Genomic_DNA"/>
</dbReference>
<protein>
    <submittedName>
        <fullName evidence="4">2-keto-4-pentenoate hydratase/2-oxohepta-3-ene-1,7-dioic acid hydratase in catechol pathway</fullName>
    </submittedName>
</protein>